<accession>A0ABX1R0D1</accession>
<dbReference type="InterPro" id="IPR044925">
    <property type="entry name" value="His-Me_finger_sf"/>
</dbReference>
<dbReference type="Proteomes" id="UP000709336">
    <property type="component" value="Unassembled WGS sequence"/>
</dbReference>
<keyword evidence="7" id="KW-1185">Reference proteome</keyword>
<gene>
    <name evidence="6" type="ORF">HCJ96_07845</name>
</gene>
<dbReference type="PANTHER" id="PTHR33607:SF2">
    <property type="entry name" value="ENDONUCLEASE-1"/>
    <property type="match status" value="1"/>
</dbReference>
<dbReference type="Pfam" id="PF02018">
    <property type="entry name" value="CBM_4_9"/>
    <property type="match status" value="1"/>
</dbReference>
<dbReference type="Gene3D" id="2.60.120.260">
    <property type="entry name" value="Galactose-binding domain-like"/>
    <property type="match status" value="1"/>
</dbReference>
<organism evidence="6 7">
    <name type="scientific">Alteromonas ponticola</name>
    <dbReference type="NCBI Taxonomy" id="2720613"/>
    <lineage>
        <taxon>Bacteria</taxon>
        <taxon>Pseudomonadati</taxon>
        <taxon>Pseudomonadota</taxon>
        <taxon>Gammaproteobacteria</taxon>
        <taxon>Alteromonadales</taxon>
        <taxon>Alteromonadaceae</taxon>
        <taxon>Alteromonas/Salinimonas group</taxon>
        <taxon>Alteromonas</taxon>
    </lineage>
</organism>
<dbReference type="GO" id="GO:0004519">
    <property type="term" value="F:endonuclease activity"/>
    <property type="evidence" value="ECO:0007669"/>
    <property type="project" value="UniProtKB-KW"/>
</dbReference>
<feature type="chain" id="PRO_5046482684" evidence="4">
    <location>
        <begin position="23"/>
        <end position="539"/>
    </location>
</feature>
<dbReference type="InterPro" id="IPR007346">
    <property type="entry name" value="Endonuclease-I"/>
</dbReference>
<dbReference type="PANTHER" id="PTHR33607">
    <property type="entry name" value="ENDONUCLEASE-1"/>
    <property type="match status" value="1"/>
</dbReference>
<dbReference type="Pfam" id="PF04231">
    <property type="entry name" value="Endonuclease_1"/>
    <property type="match status" value="1"/>
</dbReference>
<feature type="signal peptide" evidence="4">
    <location>
        <begin position="1"/>
        <end position="22"/>
    </location>
</feature>
<keyword evidence="2" id="KW-0540">Nuclease</keyword>
<comment type="similarity">
    <text evidence="1">Belongs to the EndA/NucM nuclease family.</text>
</comment>
<evidence type="ECO:0000313" key="7">
    <source>
        <dbReference type="Proteomes" id="UP000709336"/>
    </source>
</evidence>
<dbReference type="InterPro" id="IPR003305">
    <property type="entry name" value="CenC_carb-bd"/>
</dbReference>
<protein>
    <submittedName>
        <fullName evidence="6">Endonuclease I</fullName>
    </submittedName>
</protein>
<evidence type="ECO:0000256" key="2">
    <source>
        <dbReference type="ARBA" id="ARBA00022722"/>
    </source>
</evidence>
<evidence type="ECO:0000313" key="6">
    <source>
        <dbReference type="EMBL" id="NMH59924.1"/>
    </source>
</evidence>
<keyword evidence="4" id="KW-0732">Signal</keyword>
<evidence type="ECO:0000256" key="4">
    <source>
        <dbReference type="SAM" id="SignalP"/>
    </source>
</evidence>
<feature type="domain" description="CBM-cenC" evidence="5">
    <location>
        <begin position="22"/>
        <end position="136"/>
    </location>
</feature>
<dbReference type="EMBL" id="JAATNW010000004">
    <property type="protein sequence ID" value="NMH59924.1"/>
    <property type="molecule type" value="Genomic_DNA"/>
</dbReference>
<proteinExistence type="inferred from homology"/>
<evidence type="ECO:0000256" key="3">
    <source>
        <dbReference type="ARBA" id="ARBA00022801"/>
    </source>
</evidence>
<reference evidence="6 7" key="1">
    <citation type="submission" date="2020-03" db="EMBL/GenBank/DDBJ databases">
        <title>Alteromonas ponticola sp. nov., isolated from seawater.</title>
        <authorList>
            <person name="Yoon J.-H."/>
            <person name="Kim Y.-O."/>
        </authorList>
    </citation>
    <scope>NUCLEOTIDE SEQUENCE [LARGE SCALE GENOMIC DNA]</scope>
    <source>
        <strain evidence="6 7">MYP5</strain>
    </source>
</reference>
<dbReference type="RefSeq" id="WP_169210496.1">
    <property type="nucleotide sequence ID" value="NZ_JAATNW010000004.1"/>
</dbReference>
<evidence type="ECO:0000259" key="5">
    <source>
        <dbReference type="Pfam" id="PF02018"/>
    </source>
</evidence>
<sequence length="539" mass="58106">MRISKTGLLASILLLSTAIAQAQVVNGDFENWSGSSPDNWTTIDSGISLAESASPTYTGNAAAAVTVSTGTQSSTDFRQSISVESGQSYNFSVWVYHTEGSVAARMYADGYHNYSNPALTGQWQQLSYLYTAAATGTIEIGLRFYDQSGFDGSEVVYIDNFTPSSGGGLGSGCNENSGQFSLTTDNYGAETSWQITDATSQVIFSGDSYASNASYDEAVCLADGDYTLTVLDSYGDGICCSHGNGSYKLAVENTTIASGGSFGLQENTNFTLGSGSGGGGNPDLSAYYQSASGLTGYSLKTELHNIIKNHSTQSYGDLWTFYLSHERDTYYENDGTILDIYSENPAAGDSYVFAAGTDQCGTYRGESDCYNREHAFPRSWFGGAIAPMNTDVHHIFATDGYVNSKRSSYPYGDVGSASYTSANGSTLGAAQNGLGYSGTVFEPIDEFKGDIARAYFYMATRYENVIAAWDGNSTYANAALNGTSNQVFETWLVDMLIAWHLQDPVSQKEIDRNEAAFQFQNNRNPFVDYPEFVNDIWGN</sequence>
<comment type="caution">
    <text evidence="6">The sequence shown here is derived from an EMBL/GenBank/DDBJ whole genome shotgun (WGS) entry which is preliminary data.</text>
</comment>
<evidence type="ECO:0000256" key="1">
    <source>
        <dbReference type="ARBA" id="ARBA00006429"/>
    </source>
</evidence>
<dbReference type="SUPFAM" id="SSF54060">
    <property type="entry name" value="His-Me finger endonucleases"/>
    <property type="match status" value="1"/>
</dbReference>
<keyword evidence="6" id="KW-0255">Endonuclease</keyword>
<dbReference type="SUPFAM" id="SSF49785">
    <property type="entry name" value="Galactose-binding domain-like"/>
    <property type="match status" value="1"/>
</dbReference>
<keyword evidence="3" id="KW-0378">Hydrolase</keyword>
<name>A0ABX1R0D1_9ALTE</name>
<dbReference type="InterPro" id="IPR008979">
    <property type="entry name" value="Galactose-bd-like_sf"/>
</dbReference>